<evidence type="ECO:0000256" key="1">
    <source>
        <dbReference type="SAM" id="Phobius"/>
    </source>
</evidence>
<dbReference type="EMBL" id="AFDP01000005">
    <property type="protein sequence ID" value="EGG40523.1"/>
    <property type="molecule type" value="Genomic_DNA"/>
</dbReference>
<evidence type="ECO:0000313" key="2">
    <source>
        <dbReference type="EMBL" id="EGG40523.1"/>
    </source>
</evidence>
<dbReference type="Proteomes" id="UP000003378">
    <property type="component" value="Unassembled WGS sequence"/>
</dbReference>
<feature type="transmembrane region" description="Helical" evidence="1">
    <location>
        <begin position="166"/>
        <end position="187"/>
    </location>
</feature>
<evidence type="ECO:0000313" key="3">
    <source>
        <dbReference type="Proteomes" id="UP000003378"/>
    </source>
</evidence>
<keyword evidence="1" id="KW-1133">Transmembrane helix</keyword>
<name>F3SH67_STRSA</name>
<sequence length="234" mass="27579">MMSNKTYMVGFEKEFANEFKNQLLKQYSEKNVIPECKLGNFRTDFAIIKEDTKEIIAIFELKMSKADSFNQQQLSGFNSRIKQLIQTNGRDIPVYYVLKSNEDQVAFTINRLFQEVDDHKSKFTFKETDLPSYKELLARNSAALIYENERQKQEQRKSLREAFDSLKFISPILSVFIFFIWVCSKFMKIELTWIDLAFLLTSAIFAVFPFVKKIDITQLGSVEFRSDEQRLKEK</sequence>
<dbReference type="PATRIC" id="fig|888824.3.peg.477"/>
<organism evidence="2 3">
    <name type="scientific">Streptococcus sanguinis SK1087</name>
    <dbReference type="NCBI Taxonomy" id="888824"/>
    <lineage>
        <taxon>Bacteria</taxon>
        <taxon>Bacillati</taxon>
        <taxon>Bacillota</taxon>
        <taxon>Bacilli</taxon>
        <taxon>Lactobacillales</taxon>
        <taxon>Streptococcaceae</taxon>
        <taxon>Streptococcus</taxon>
    </lineage>
</organism>
<dbReference type="AlphaFoldDB" id="F3SH67"/>
<comment type="caution">
    <text evidence="2">The sequence shown here is derived from an EMBL/GenBank/DDBJ whole genome shotgun (WGS) entry which is preliminary data.</text>
</comment>
<protein>
    <submittedName>
        <fullName evidence="2">Uncharacterized protein</fullName>
    </submittedName>
</protein>
<accession>F3SH67</accession>
<dbReference type="RefSeq" id="WP_002918866.1">
    <property type="nucleotide sequence ID" value="NZ_GL883609.1"/>
</dbReference>
<keyword evidence="1" id="KW-0812">Transmembrane</keyword>
<gene>
    <name evidence="2" type="ORF">HMPREF9397_0489</name>
</gene>
<feature type="transmembrane region" description="Helical" evidence="1">
    <location>
        <begin position="193"/>
        <end position="211"/>
    </location>
</feature>
<reference evidence="2 3" key="1">
    <citation type="submission" date="2011-03" db="EMBL/GenBank/DDBJ databases">
        <authorList>
            <person name="Muzny D."/>
            <person name="Qin X."/>
            <person name="Deng J."/>
            <person name="Jiang H."/>
            <person name="Liu Y."/>
            <person name="Qu J."/>
            <person name="Song X.-Z."/>
            <person name="Zhang L."/>
            <person name="Thornton R."/>
            <person name="Coyle M."/>
            <person name="Francisco L."/>
            <person name="Jackson L."/>
            <person name="Javaid M."/>
            <person name="Korchina V."/>
            <person name="Kovar C."/>
            <person name="Mata R."/>
            <person name="Mathew T."/>
            <person name="Ngo R."/>
            <person name="Nguyen L."/>
            <person name="Nguyen N."/>
            <person name="Okwuonu G."/>
            <person name="Ongeri F."/>
            <person name="Pham C."/>
            <person name="Simmons D."/>
            <person name="Wilczek-Boney K."/>
            <person name="Hale W."/>
            <person name="Jakkamsetti A."/>
            <person name="Pham P."/>
            <person name="Ruth R."/>
            <person name="San Lucas F."/>
            <person name="Warren J."/>
            <person name="Zhang J."/>
            <person name="Zhao Z."/>
            <person name="Zhou C."/>
            <person name="Zhu D."/>
            <person name="Lee S."/>
            <person name="Bess C."/>
            <person name="Blankenburg K."/>
            <person name="Forbes L."/>
            <person name="Fu Q."/>
            <person name="Gubbala S."/>
            <person name="Hirani K."/>
            <person name="Jayaseelan J.C."/>
            <person name="Lara F."/>
            <person name="Munidasa M."/>
            <person name="Palculict T."/>
            <person name="Patil S."/>
            <person name="Pu L.-L."/>
            <person name="Saada N."/>
            <person name="Tang L."/>
            <person name="Weissenberger G."/>
            <person name="Zhu Y."/>
            <person name="Hemphill L."/>
            <person name="Shang Y."/>
            <person name="Youmans B."/>
            <person name="Ayvaz T."/>
            <person name="Ross M."/>
            <person name="Santibanez J."/>
            <person name="Aqrawi P."/>
            <person name="Gross S."/>
            <person name="Joshi V."/>
            <person name="Fowler G."/>
            <person name="Nazareth L."/>
            <person name="Reid J."/>
            <person name="Worley K."/>
            <person name="Petrosino J."/>
            <person name="Highlander S."/>
            <person name="Gibbs R."/>
        </authorList>
    </citation>
    <scope>NUCLEOTIDE SEQUENCE [LARGE SCALE GENOMIC DNA]</scope>
    <source>
        <strain evidence="2 3">SK1087</strain>
    </source>
</reference>
<keyword evidence="1" id="KW-0472">Membrane</keyword>
<dbReference type="HOGENOM" id="CLU_1184533_0_0_9"/>
<proteinExistence type="predicted"/>